<evidence type="ECO:0000256" key="4">
    <source>
        <dbReference type="ARBA" id="ARBA00023242"/>
    </source>
</evidence>
<evidence type="ECO:0000313" key="8">
    <source>
        <dbReference type="EMBL" id="GIX62659.1"/>
    </source>
</evidence>
<dbReference type="RefSeq" id="XP_067714728.1">
    <property type="nucleotide sequence ID" value="XM_067858627.1"/>
</dbReference>
<name>A0AAV4LS70_BABCB</name>
<comment type="subcellular location">
    <subcellularLocation>
        <location evidence="1">Nucleus</location>
        <location evidence="1">Nucleolus</location>
    </subcellularLocation>
</comment>
<feature type="compositionally biased region" description="Basic residues" evidence="6">
    <location>
        <begin position="623"/>
        <end position="635"/>
    </location>
</feature>
<evidence type="ECO:0000256" key="1">
    <source>
        <dbReference type="ARBA" id="ARBA00004604"/>
    </source>
</evidence>
<keyword evidence="9" id="KW-1185">Reference proteome</keyword>
<dbReference type="InterPro" id="IPR012976">
    <property type="entry name" value="NOSIC"/>
</dbReference>
<dbReference type="InterPro" id="IPR042239">
    <property type="entry name" value="Nop_C"/>
</dbReference>
<dbReference type="EMBL" id="BPLF01000002">
    <property type="protein sequence ID" value="GIX62659.1"/>
    <property type="molecule type" value="Genomic_DNA"/>
</dbReference>
<sequence>MGKTFFLFETAAGYALYQIEQWEQIGHVEAMEEMCNSEERFKEAVKFKAFQPFTTAADALENIRAVVEGEVTSMLSAFLGLNMPKKGAELAVVDPALGKTLTAKGFKVVYDPNVVELLRGCRLHEMKNIARLASGASAFDMDKFHVGLGHNFSRTKLQVDPRRFDKPVVNCVALLDSLTKNLNSFAMRVREWYGWHFPELIKIVNDNKLYCQTVRIIQRKDKFDWAARTAELVELLHDEELVASIKKAAGQSIGHDLSEPCMQNILNFATQVVRLEDMREHLNSHLANKLAITAPNLSTVAGNVLTGRLISHAGSLVNLAKMSASSIQILGAEKALFRALKTRSNTPKYGLIFQSNFIGKASLKHKGRAARYLANKCALAARLDCFCEVNTDVYGKRMVELLGKRMEYLAGGPPHDTSIDVMKAASQEYQAIKAQAAIDKRKRVDDDSASAGDVNAPSGVKAEPSSGSHAVEGVSSEASTPKSKKQKKGKSAKAEEGGAPPASPVTASADAAPGDTKPPKKAKKPKGDAGEVKKDAATLSVEPAKERSATVKAAKAAAAPTEDANTKVKASEPSKKSKLPAADAKAAEPLAEEVAKKRKKEKRESQSGGSAAGAGEPRDKAAKKAKKAKKQSTTQ</sequence>
<feature type="compositionally biased region" description="Low complexity" evidence="6">
    <location>
        <begin position="550"/>
        <end position="563"/>
    </location>
</feature>
<dbReference type="GO" id="GO:0030515">
    <property type="term" value="F:snoRNA binding"/>
    <property type="evidence" value="ECO:0007669"/>
    <property type="project" value="InterPro"/>
</dbReference>
<feature type="compositionally biased region" description="Low complexity" evidence="6">
    <location>
        <begin position="579"/>
        <end position="589"/>
    </location>
</feature>
<dbReference type="Proteomes" id="UP001497744">
    <property type="component" value="Unassembled WGS sequence"/>
</dbReference>
<evidence type="ECO:0000259" key="7">
    <source>
        <dbReference type="PROSITE" id="PS51358"/>
    </source>
</evidence>
<proteinExistence type="inferred from homology"/>
<evidence type="ECO:0000256" key="6">
    <source>
        <dbReference type="SAM" id="MobiDB-lite"/>
    </source>
</evidence>
<dbReference type="GeneID" id="94194140"/>
<dbReference type="PROSITE" id="PS51358">
    <property type="entry name" value="NOP"/>
    <property type="match status" value="1"/>
</dbReference>
<dbReference type="SUPFAM" id="SSF89124">
    <property type="entry name" value="Nop domain"/>
    <property type="match status" value="1"/>
</dbReference>
<comment type="caution">
    <text evidence="8">The sequence shown here is derived from an EMBL/GenBank/DDBJ whole genome shotgun (WGS) entry which is preliminary data.</text>
</comment>
<evidence type="ECO:0000256" key="2">
    <source>
        <dbReference type="ARBA" id="ARBA00009211"/>
    </source>
</evidence>
<dbReference type="GO" id="GO:0031428">
    <property type="term" value="C:box C/D methylation guide snoRNP complex"/>
    <property type="evidence" value="ECO:0007669"/>
    <property type="project" value="InterPro"/>
</dbReference>
<gene>
    <name evidence="8" type="ORF">BcabD6B2_20940</name>
</gene>
<reference evidence="8 9" key="1">
    <citation type="submission" date="2021-06" db="EMBL/GenBank/DDBJ databases">
        <title>Genome sequence of Babesia caballi.</title>
        <authorList>
            <person name="Yamagishi J."/>
            <person name="Kidaka T."/>
            <person name="Ochi A."/>
        </authorList>
    </citation>
    <scope>NUCLEOTIDE SEQUENCE [LARGE SCALE GENOMIC DNA]</scope>
    <source>
        <strain evidence="8">USDA-D6B2</strain>
    </source>
</reference>
<feature type="compositionally biased region" description="Basic and acidic residues" evidence="6">
    <location>
        <begin position="525"/>
        <end position="536"/>
    </location>
</feature>
<protein>
    <recommendedName>
        <fullName evidence="5">Nucleolar protein 56</fullName>
    </recommendedName>
</protein>
<dbReference type="GO" id="GO:0032040">
    <property type="term" value="C:small-subunit processome"/>
    <property type="evidence" value="ECO:0007669"/>
    <property type="project" value="InterPro"/>
</dbReference>
<dbReference type="InterPro" id="IPR045056">
    <property type="entry name" value="Nop56/Nop58"/>
</dbReference>
<feature type="domain" description="Nop" evidence="7">
    <location>
        <begin position="293"/>
        <end position="411"/>
    </location>
</feature>
<keyword evidence="3" id="KW-0690">Ribosome biogenesis</keyword>
<dbReference type="Gene3D" id="1.10.246.90">
    <property type="entry name" value="Nop domain"/>
    <property type="match status" value="1"/>
</dbReference>
<feature type="compositionally biased region" description="Basic residues" evidence="6">
    <location>
        <begin position="482"/>
        <end position="491"/>
    </location>
</feature>
<organism evidence="8 9">
    <name type="scientific">Babesia caballi</name>
    <dbReference type="NCBI Taxonomy" id="5871"/>
    <lineage>
        <taxon>Eukaryota</taxon>
        <taxon>Sar</taxon>
        <taxon>Alveolata</taxon>
        <taxon>Apicomplexa</taxon>
        <taxon>Aconoidasida</taxon>
        <taxon>Piroplasmida</taxon>
        <taxon>Babesiidae</taxon>
        <taxon>Babesia</taxon>
    </lineage>
</organism>
<dbReference type="InterPro" id="IPR012974">
    <property type="entry name" value="NOP58/56_N"/>
</dbReference>
<dbReference type="AlphaFoldDB" id="A0AAV4LS70"/>
<evidence type="ECO:0000256" key="3">
    <source>
        <dbReference type="ARBA" id="ARBA00022517"/>
    </source>
</evidence>
<dbReference type="PANTHER" id="PTHR10894:SF0">
    <property type="entry name" value="NUCLEOLAR PROTEIN 56"/>
    <property type="match status" value="1"/>
</dbReference>
<dbReference type="Pfam" id="PF01798">
    <property type="entry name" value="Nop"/>
    <property type="match status" value="1"/>
</dbReference>
<evidence type="ECO:0000256" key="5">
    <source>
        <dbReference type="ARBA" id="ARBA00040742"/>
    </source>
</evidence>
<dbReference type="InterPro" id="IPR036070">
    <property type="entry name" value="Nop_dom_sf"/>
</dbReference>
<comment type="similarity">
    <text evidence="2">Belongs to the NOP5/NOP56 family.</text>
</comment>
<dbReference type="InterPro" id="IPR002687">
    <property type="entry name" value="Nop_dom"/>
</dbReference>
<dbReference type="PANTHER" id="PTHR10894">
    <property type="entry name" value="NUCLEOLAR PROTEIN 5 NUCLEOLAR PROTEIN NOP5 NOP58"/>
    <property type="match status" value="1"/>
</dbReference>
<dbReference type="Pfam" id="PF08156">
    <property type="entry name" value="NOP5NT"/>
    <property type="match status" value="1"/>
</dbReference>
<dbReference type="GO" id="GO:0042254">
    <property type="term" value="P:ribosome biogenesis"/>
    <property type="evidence" value="ECO:0007669"/>
    <property type="project" value="UniProtKB-KW"/>
</dbReference>
<dbReference type="SMART" id="SM00931">
    <property type="entry name" value="NOSIC"/>
    <property type="match status" value="1"/>
</dbReference>
<keyword evidence="4" id="KW-0539">Nucleus</keyword>
<feature type="region of interest" description="Disordered" evidence="6">
    <location>
        <begin position="437"/>
        <end position="635"/>
    </location>
</feature>
<feature type="compositionally biased region" description="Low complexity" evidence="6">
    <location>
        <begin position="606"/>
        <end position="615"/>
    </location>
</feature>
<evidence type="ECO:0000313" key="9">
    <source>
        <dbReference type="Proteomes" id="UP001497744"/>
    </source>
</evidence>
<dbReference type="Gene3D" id="1.10.287.4070">
    <property type="match status" value="1"/>
</dbReference>
<accession>A0AAV4LS70</accession>
<dbReference type="FunFam" id="1.10.246.90:FF:000001">
    <property type="entry name" value="Nucleolar protein 56"/>
    <property type="match status" value="1"/>
</dbReference>
<feature type="compositionally biased region" description="Basic and acidic residues" evidence="6">
    <location>
        <begin position="564"/>
        <end position="575"/>
    </location>
</feature>